<keyword evidence="2" id="KW-1185">Reference proteome</keyword>
<proteinExistence type="predicted"/>
<sequence>MKGVDLAFNNFNRKTLKWWKRAATHLIHLATARVQAHIVYKKLVTDQRKKSLYEFTICLISSLLADVAEKSLPAARSHELQRLSYKRNPHFWS</sequence>
<evidence type="ECO:0000313" key="2">
    <source>
        <dbReference type="Proteomes" id="UP001283361"/>
    </source>
</evidence>
<comment type="caution">
    <text evidence="1">The sequence shown here is derived from an EMBL/GenBank/DDBJ whole genome shotgun (WGS) entry which is preliminary data.</text>
</comment>
<gene>
    <name evidence="1" type="ORF">RRG08_026072</name>
</gene>
<reference evidence="1" key="1">
    <citation type="journal article" date="2023" name="G3 (Bethesda)">
        <title>A reference genome for the long-term kleptoplast-retaining sea slug Elysia crispata morphotype clarki.</title>
        <authorList>
            <person name="Eastman K.E."/>
            <person name="Pendleton A.L."/>
            <person name="Shaikh M.A."/>
            <person name="Suttiyut T."/>
            <person name="Ogas R."/>
            <person name="Tomko P."/>
            <person name="Gavelis G."/>
            <person name="Widhalm J.R."/>
            <person name="Wisecaver J.H."/>
        </authorList>
    </citation>
    <scope>NUCLEOTIDE SEQUENCE</scope>
    <source>
        <strain evidence="1">ECLA1</strain>
    </source>
</reference>
<accession>A0AAE0YT29</accession>
<organism evidence="1 2">
    <name type="scientific">Elysia crispata</name>
    <name type="common">lettuce slug</name>
    <dbReference type="NCBI Taxonomy" id="231223"/>
    <lineage>
        <taxon>Eukaryota</taxon>
        <taxon>Metazoa</taxon>
        <taxon>Spiralia</taxon>
        <taxon>Lophotrochozoa</taxon>
        <taxon>Mollusca</taxon>
        <taxon>Gastropoda</taxon>
        <taxon>Heterobranchia</taxon>
        <taxon>Euthyneura</taxon>
        <taxon>Panpulmonata</taxon>
        <taxon>Sacoglossa</taxon>
        <taxon>Placobranchoidea</taxon>
        <taxon>Plakobranchidae</taxon>
        <taxon>Elysia</taxon>
    </lineage>
</organism>
<dbReference type="AlphaFoldDB" id="A0AAE0YT29"/>
<name>A0AAE0YT29_9GAST</name>
<protein>
    <submittedName>
        <fullName evidence="1">Uncharacterized protein</fullName>
    </submittedName>
</protein>
<dbReference type="EMBL" id="JAWDGP010005602">
    <property type="protein sequence ID" value="KAK3755342.1"/>
    <property type="molecule type" value="Genomic_DNA"/>
</dbReference>
<evidence type="ECO:0000313" key="1">
    <source>
        <dbReference type="EMBL" id="KAK3755342.1"/>
    </source>
</evidence>
<dbReference type="Proteomes" id="UP001283361">
    <property type="component" value="Unassembled WGS sequence"/>
</dbReference>